<evidence type="ECO:0000313" key="4">
    <source>
        <dbReference type="Proteomes" id="UP000277498"/>
    </source>
</evidence>
<dbReference type="SUPFAM" id="SSF143120">
    <property type="entry name" value="YefM-like"/>
    <property type="match status" value="1"/>
</dbReference>
<protein>
    <recommendedName>
        <fullName evidence="2">Antitoxin</fullName>
    </recommendedName>
</protein>
<dbReference type="Proteomes" id="UP000277498">
    <property type="component" value="Unassembled WGS sequence"/>
</dbReference>
<reference evidence="3 4" key="1">
    <citation type="submission" date="2018-11" db="EMBL/GenBank/DDBJ databases">
        <authorList>
            <person name="Criscuolo A."/>
        </authorList>
    </citation>
    <scope>NUCLEOTIDE SEQUENCE [LARGE SCALE GENOMIC DNA]</scope>
    <source>
        <strain evidence="3">ACIP111625</strain>
    </source>
</reference>
<name>A0A3P5XGN3_9RHOB</name>
<dbReference type="InterPro" id="IPR036165">
    <property type="entry name" value="YefM-like_sf"/>
</dbReference>
<evidence type="ECO:0000256" key="1">
    <source>
        <dbReference type="ARBA" id="ARBA00009981"/>
    </source>
</evidence>
<keyword evidence="4" id="KW-1185">Reference proteome</keyword>
<dbReference type="NCBIfam" id="TIGR01552">
    <property type="entry name" value="phd_fam"/>
    <property type="match status" value="1"/>
</dbReference>
<accession>A0A3P5XGN3</accession>
<comment type="similarity">
    <text evidence="1 2">Belongs to the phD/YefM antitoxin family.</text>
</comment>
<proteinExistence type="inferred from homology"/>
<comment type="function">
    <text evidence="2">Antitoxin component of a type II toxin-antitoxin (TA) system.</text>
</comment>
<evidence type="ECO:0000313" key="3">
    <source>
        <dbReference type="EMBL" id="VDC34044.1"/>
    </source>
</evidence>
<sequence length="81" mass="9084">MRSFPSSELKRTLGDVLDAASQEPVAITKHKTPRYVLMSIHAYESRFPKDERQTIAVEDMPDEHLAKLETALSGLDEEGKA</sequence>
<evidence type="ECO:0000256" key="2">
    <source>
        <dbReference type="RuleBase" id="RU362080"/>
    </source>
</evidence>
<dbReference type="InterPro" id="IPR006442">
    <property type="entry name" value="Antitoxin_Phd/YefM"/>
</dbReference>
<organism evidence="3 4">
    <name type="scientific">Pseudogemmobacter humi</name>
    <dbReference type="NCBI Taxonomy" id="2483812"/>
    <lineage>
        <taxon>Bacteria</taxon>
        <taxon>Pseudomonadati</taxon>
        <taxon>Pseudomonadota</taxon>
        <taxon>Alphaproteobacteria</taxon>
        <taxon>Rhodobacterales</taxon>
        <taxon>Paracoccaceae</taxon>
        <taxon>Pseudogemmobacter</taxon>
    </lineage>
</organism>
<dbReference type="AlphaFoldDB" id="A0A3P5XGN3"/>
<dbReference type="RefSeq" id="WP_124088893.1">
    <property type="nucleotide sequence ID" value="NZ_UXAW01000142.1"/>
</dbReference>
<dbReference type="EMBL" id="UXAW01000142">
    <property type="protein sequence ID" value="VDC34044.1"/>
    <property type="molecule type" value="Genomic_DNA"/>
</dbReference>
<gene>
    <name evidence="3" type="ORF">XINFAN_04242</name>
</gene>
<dbReference type="Pfam" id="PF02604">
    <property type="entry name" value="PhdYeFM_antitox"/>
    <property type="match status" value="1"/>
</dbReference>
<dbReference type="OrthoDB" id="165038at2"/>
<dbReference type="Gene3D" id="3.40.1620.10">
    <property type="entry name" value="YefM-like domain"/>
    <property type="match status" value="1"/>
</dbReference>